<evidence type="ECO:0000256" key="12">
    <source>
        <dbReference type="PROSITE-ProRule" id="PRU00302"/>
    </source>
</evidence>
<feature type="disulfide bond" evidence="12">
    <location>
        <begin position="607"/>
        <end position="634"/>
    </location>
</feature>
<dbReference type="InterPro" id="IPR000742">
    <property type="entry name" value="EGF"/>
</dbReference>
<feature type="disulfide bond" evidence="12">
    <location>
        <begin position="666"/>
        <end position="693"/>
    </location>
</feature>
<dbReference type="PROSITE" id="PS01187">
    <property type="entry name" value="EGF_CA"/>
    <property type="match status" value="1"/>
</dbReference>
<evidence type="ECO:0000256" key="5">
    <source>
        <dbReference type="ARBA" id="ARBA00022729"/>
    </source>
</evidence>
<dbReference type="PANTHER" id="PTHR45656:SF4">
    <property type="entry name" value="PROTEIN CBR-CLEC-78"/>
    <property type="match status" value="1"/>
</dbReference>
<sequence length="1967" mass="217388">MKSKMSANFISLQLCFCSKGGHLAKISSLSEQKWIGNLLKTKLNDSITAWIGIVRLPSSSDALSDGEFAPIPDGFCGIKGSSLAQGLHEKIFLESQLCCHFAFTPSGDSYKISNSSSFPMPTLGLYLTLCHEKHASVCVHLACKIYTTRCQDGSGCVPQAKLCDGFWDCRDHSDEENCGLKVSNSTSSLHQCGFYSHDANGSFSYPGLAEEYPAFSSCDWIIETIPSKIIIVMIESLNLENQYDFLYVYKGSGPTKSLLESFTGDIMSIKKVRIPHNLVTIVFRSDATIGGLGFNISWVTGQYHPILSTVPTDNSSSCGKALVATSAEQTFTLTMAGFQQAGVSEDCCGVNVTSDEPLLLLSPGYSKSSYPDNTRCLWSVTGARDGSTLLFMPDFKTESGNDYVKVYSSLGPYPDSLFETFSGSILPSQSRLTSPTGHFFLEFRSDSTISLGQWAAIISTDCEQLIPSPALKISTQDFRFGSKVNFSCIEGYNLVGPMSKTCWVGGKWYPPQKPVCQIVSCGSVPIPEGSYLISVSGITYGHTARFECHEGYKLDGNINKTLQCTSQGWESNKLKCQEITCPKQRPPLKGSAWASSIDFGTLREFICGPPRRVVGSMFSYCTQWGNWSDEVPVCEVPHCPMLPRPQNGELSSHTRVGAGTSVTILCNPGYILRGPDTLLCQDNQKYDKPLPTCVDVDECNVSSPCGSQQCLNIAGGFICTCPEGYKHASGSLQECEDIDECEVENPCSHGCENLNGTFLCTCPSTLSLYRGPALIIPDRGPLLDGRTCIASCKALSIEGGGFVLYSTESLSNGFYLNGTSAEIKCPLGYYSNLTDTETCEDSGKWSHSEVKCIELECHPPAGISNGNVQFSDLKMSSLATFTCNKGFKLVGNSILRCLPDLNDNKLRREKLIWHGEQPWCQRIRCPKPKAPKMGKVLVHSTNYLEPAVFTCPCGHKMIGTSIVTCTENGTWSAAAPICEPLGCPHPGIPFCANISHQSGFPVGSKAEFECELGGFELSDNTPITCSALPHARISTLLPYVAFTLTQNLQNDSCLEKYPHLIQKLLEKWISEIQECPKGTVKLQYNSGSFSSATKIPSQRNLMIEMDLLSKSQEILCSCIDVLEASLKGLDIPSLFQRHLTNETQGHCSDKHQTVVEPIEVEKFWACPLGLRVQFEDFPCNSWHLPVCMEDCVDYAPLPSASAMMKFHSHPHVETTTSSKASMTTPSTYFAQQYSTKRSPHSIEDTSKKVPLYTTVQSFNLSQVNDSNINFNTAAGFNSTTLAPNIVDLFFTRTSMFNTTHTKSSGAKFFSEESNVTKPNIYKLHNSLSTTRKPFTFSTTTSAPKHTLTTTSFPVTATRSLHSIRPYRMPFTSTIIPSIPSRPSNFAFQHMMWTRTGAHHTPPVSTLPPTPSTTSFTTKPTYQTTLITRNTMPSTNVSDPRAMKVINEPPRIESKHIEEPDLWLQETEESFFSDRSSNTLWQETSDGRSQRISDFPTQNPFDSSIKNTADAVNCSEVMKSGLSRDWLDSTRGPNTTDCLTTHTLEKDKITMVQSPSVPLPDLSSPVYSVDAKDEMLGDFVNISCIDAVHEKINAKVNELLREFGTEMGRAVCESAPDSTLQLAQGNIRFKGSVGHIFIMFSVTYTISNRRAVEACGREFKTYASAQLPKKFGKAKREIPSAKCSHVHYTGQQFRFSRSGWSCHNGYSLEIASFQCRPTRPTSIITSLAATTRRSRSPVLSIPRLSVTFTAVLTPVLSEKRLSQYCITQSKNALEQVLKILEQHLQGRYVQCRNIYINISSWVKLKRRLKRTDNKRVEQNHGQIERPRGGHRHAKVTDAVVRAVVEEHPDFTIRNINRELRTRLPQSPAISQITISGILDGLLVTTKKLEDAPAERNSDRAKQQRHAYATWLMHEVQETEFIFIDEAGINIWTKRTRGRAVRGRRAVRVVQGRRGPNLTMTFAVSNVGG</sequence>
<keyword evidence="7" id="KW-0472">Membrane</keyword>
<dbReference type="CDD" id="cd00041">
    <property type="entry name" value="CUB"/>
    <property type="match status" value="2"/>
</dbReference>
<feature type="compositionally biased region" description="Basic and acidic residues" evidence="13">
    <location>
        <begin position="1811"/>
        <end position="1826"/>
    </location>
</feature>
<keyword evidence="3 10" id="KW-0245">EGF-like domain</keyword>
<dbReference type="SMART" id="SM00179">
    <property type="entry name" value="EGF_CA"/>
    <property type="match status" value="2"/>
</dbReference>
<feature type="domain" description="Sushi" evidence="16">
    <location>
        <begin position="855"/>
        <end position="922"/>
    </location>
</feature>
<dbReference type="InterPro" id="IPR000859">
    <property type="entry name" value="CUB_dom"/>
</dbReference>
<evidence type="ECO:0000256" key="7">
    <source>
        <dbReference type="ARBA" id="ARBA00022989"/>
    </source>
</evidence>
<keyword evidence="2" id="KW-0964">Secreted</keyword>
<dbReference type="InterPro" id="IPR000436">
    <property type="entry name" value="Sushi_SCR_CCP_dom"/>
</dbReference>
<feature type="disulfide bond" evidence="12">
    <location>
        <begin position="951"/>
        <end position="978"/>
    </location>
</feature>
<dbReference type="InterPro" id="IPR018097">
    <property type="entry name" value="EGF_Ca-bd_CS"/>
</dbReference>
<feature type="domain" description="CUB" evidence="14">
    <location>
        <begin position="192"/>
        <end position="301"/>
    </location>
</feature>
<evidence type="ECO:0000313" key="17">
    <source>
        <dbReference type="EMBL" id="GFN78324.1"/>
    </source>
</evidence>
<feature type="disulfide bond" evidence="11">
    <location>
        <begin position="163"/>
        <end position="178"/>
    </location>
</feature>
<feature type="compositionally biased region" description="Polar residues" evidence="13">
    <location>
        <begin position="1473"/>
        <end position="1483"/>
    </location>
</feature>
<dbReference type="SUPFAM" id="SSF57184">
    <property type="entry name" value="Growth factor receptor domain"/>
    <property type="match status" value="1"/>
</dbReference>
<dbReference type="InterPro" id="IPR036055">
    <property type="entry name" value="LDL_receptor-like_sf"/>
</dbReference>
<dbReference type="SMART" id="SM00042">
    <property type="entry name" value="CUB"/>
    <property type="match status" value="2"/>
</dbReference>
<dbReference type="SUPFAM" id="SSF49854">
    <property type="entry name" value="Spermadhesin, CUB domain"/>
    <property type="match status" value="2"/>
</dbReference>
<dbReference type="InterPro" id="IPR051277">
    <property type="entry name" value="SEZ6_CSMD_C4BPB_Regulators"/>
</dbReference>
<feature type="domain" description="Sushi" evidence="16">
    <location>
        <begin position="923"/>
        <end position="980"/>
    </location>
</feature>
<dbReference type="InterPro" id="IPR023415">
    <property type="entry name" value="LDLR_class-A_CS"/>
</dbReference>
<keyword evidence="4" id="KW-0812">Transmembrane</keyword>
<feature type="domain" description="Sushi" evidence="16">
    <location>
        <begin position="579"/>
        <end position="636"/>
    </location>
</feature>
<dbReference type="InterPro" id="IPR016187">
    <property type="entry name" value="CTDL_fold"/>
</dbReference>
<dbReference type="SMART" id="SM00192">
    <property type="entry name" value="LDLa"/>
    <property type="match status" value="1"/>
</dbReference>
<dbReference type="SUPFAM" id="SSF57535">
    <property type="entry name" value="Complement control module/SCR domain"/>
    <property type="match status" value="7"/>
</dbReference>
<dbReference type="InterPro" id="IPR009030">
    <property type="entry name" value="Growth_fac_rcpt_cys_sf"/>
</dbReference>
<dbReference type="SMART" id="SM00181">
    <property type="entry name" value="EGF"/>
    <property type="match status" value="2"/>
</dbReference>
<feature type="domain" description="Sushi" evidence="16">
    <location>
        <begin position="790"/>
        <end position="854"/>
    </location>
</feature>
<dbReference type="PROSITE" id="PS50068">
    <property type="entry name" value="LDLRA_2"/>
    <property type="match status" value="1"/>
</dbReference>
<organism evidence="17 18">
    <name type="scientific">Plakobranchus ocellatus</name>
    <dbReference type="NCBI Taxonomy" id="259542"/>
    <lineage>
        <taxon>Eukaryota</taxon>
        <taxon>Metazoa</taxon>
        <taxon>Spiralia</taxon>
        <taxon>Lophotrochozoa</taxon>
        <taxon>Mollusca</taxon>
        <taxon>Gastropoda</taxon>
        <taxon>Heterobranchia</taxon>
        <taxon>Euthyneura</taxon>
        <taxon>Panpulmonata</taxon>
        <taxon>Sacoglossa</taxon>
        <taxon>Placobranchoidea</taxon>
        <taxon>Plakobranchidae</taxon>
        <taxon>Plakobranchus</taxon>
    </lineage>
</organism>
<dbReference type="FunFam" id="2.10.25.10:FF:000014">
    <property type="entry name" value="Latent-transforming growth factor beta-binding protein 3"/>
    <property type="match status" value="1"/>
</dbReference>
<dbReference type="GO" id="GO:0005509">
    <property type="term" value="F:calcium ion binding"/>
    <property type="evidence" value="ECO:0007669"/>
    <property type="project" value="InterPro"/>
</dbReference>
<dbReference type="GO" id="GO:0005576">
    <property type="term" value="C:extracellular region"/>
    <property type="evidence" value="ECO:0007669"/>
    <property type="project" value="UniProtKB-SubCell"/>
</dbReference>
<keyword evidence="7" id="KW-1133">Transmembrane helix</keyword>
<dbReference type="Gene3D" id="4.10.400.10">
    <property type="entry name" value="Low-density Lipoprotein Receptor"/>
    <property type="match status" value="1"/>
</dbReference>
<dbReference type="Pfam" id="PF00431">
    <property type="entry name" value="CUB"/>
    <property type="match status" value="2"/>
</dbReference>
<dbReference type="InterPro" id="IPR001881">
    <property type="entry name" value="EGF-like_Ca-bd_dom"/>
</dbReference>
<dbReference type="SUPFAM" id="SSF56436">
    <property type="entry name" value="C-type lectin-like"/>
    <property type="match status" value="1"/>
</dbReference>
<dbReference type="PROSITE" id="PS50923">
    <property type="entry name" value="SUSHI"/>
    <property type="match status" value="7"/>
</dbReference>
<dbReference type="CDD" id="cd00033">
    <property type="entry name" value="CCP"/>
    <property type="match status" value="6"/>
</dbReference>
<dbReference type="InterPro" id="IPR035914">
    <property type="entry name" value="Sperma_CUB_dom_sf"/>
</dbReference>
<evidence type="ECO:0000256" key="1">
    <source>
        <dbReference type="ARBA" id="ARBA00004613"/>
    </source>
</evidence>
<evidence type="ECO:0000256" key="3">
    <source>
        <dbReference type="ARBA" id="ARBA00022536"/>
    </source>
</evidence>
<evidence type="ECO:0000259" key="15">
    <source>
        <dbReference type="PROSITE" id="PS50026"/>
    </source>
</evidence>
<dbReference type="InterPro" id="IPR002172">
    <property type="entry name" value="LDrepeatLR_classA_rpt"/>
</dbReference>
<dbReference type="PROSITE" id="PS01209">
    <property type="entry name" value="LDLRA_1"/>
    <property type="match status" value="1"/>
</dbReference>
<dbReference type="Gene3D" id="2.10.25.10">
    <property type="entry name" value="Laminin"/>
    <property type="match status" value="2"/>
</dbReference>
<dbReference type="InterPro" id="IPR000152">
    <property type="entry name" value="EGF-type_Asp/Asn_hydroxyl_site"/>
</dbReference>
<feature type="compositionally biased region" description="Polar residues" evidence="13">
    <location>
        <begin position="1491"/>
        <end position="1505"/>
    </location>
</feature>
<feature type="disulfide bond" evidence="12">
    <location>
        <begin position="825"/>
        <end position="852"/>
    </location>
</feature>
<dbReference type="PROSITE" id="PS50026">
    <property type="entry name" value="EGF_3"/>
    <property type="match status" value="1"/>
</dbReference>
<evidence type="ECO:0000259" key="14">
    <source>
        <dbReference type="PROSITE" id="PS01180"/>
    </source>
</evidence>
<feature type="region of interest" description="Disordered" evidence="13">
    <location>
        <begin position="1473"/>
        <end position="1505"/>
    </location>
</feature>
<dbReference type="EMBL" id="BLXT01000588">
    <property type="protein sequence ID" value="GFN78324.1"/>
    <property type="molecule type" value="Genomic_DNA"/>
</dbReference>
<evidence type="ECO:0000313" key="18">
    <source>
        <dbReference type="Proteomes" id="UP000735302"/>
    </source>
</evidence>
<evidence type="ECO:0000259" key="16">
    <source>
        <dbReference type="PROSITE" id="PS50923"/>
    </source>
</evidence>
<keyword evidence="9" id="KW-0325">Glycoprotein</keyword>
<feature type="region of interest" description="Disordered" evidence="13">
    <location>
        <begin position="1398"/>
        <end position="1417"/>
    </location>
</feature>
<feature type="disulfide bond" evidence="12">
    <location>
        <begin position="521"/>
        <end position="564"/>
    </location>
</feature>
<feature type="domain" description="Sushi" evidence="16">
    <location>
        <begin position="519"/>
        <end position="578"/>
    </location>
</feature>
<evidence type="ECO:0000256" key="4">
    <source>
        <dbReference type="ARBA" id="ARBA00022692"/>
    </source>
</evidence>
<dbReference type="Gene3D" id="2.10.70.10">
    <property type="entry name" value="Complement Module, domain 1"/>
    <property type="match status" value="8"/>
</dbReference>
<keyword evidence="18" id="KW-1185">Reference proteome</keyword>
<dbReference type="PROSITE" id="PS01180">
    <property type="entry name" value="CUB"/>
    <property type="match status" value="2"/>
</dbReference>
<feature type="region of interest" description="Disordered" evidence="13">
    <location>
        <begin position="1811"/>
        <end position="1830"/>
    </location>
</feature>
<keyword evidence="6" id="KW-0677">Repeat</keyword>
<gene>
    <name evidence="17" type="ORF">PoB_000483000</name>
</gene>
<feature type="domain" description="Sushi" evidence="16">
    <location>
        <begin position="460"/>
        <end position="518"/>
    </location>
</feature>
<dbReference type="SUPFAM" id="SSF57424">
    <property type="entry name" value="LDL receptor-like module"/>
    <property type="match status" value="1"/>
</dbReference>
<evidence type="ECO:0000256" key="10">
    <source>
        <dbReference type="PROSITE-ProRule" id="PRU00076"/>
    </source>
</evidence>
<comment type="subcellular location">
    <subcellularLocation>
        <location evidence="1">Secreted</location>
    </subcellularLocation>
</comment>
<reference evidence="17 18" key="1">
    <citation type="journal article" date="2021" name="Elife">
        <title>Chloroplast acquisition without the gene transfer in kleptoplastic sea slugs, Plakobranchus ocellatus.</title>
        <authorList>
            <person name="Maeda T."/>
            <person name="Takahashi S."/>
            <person name="Yoshida T."/>
            <person name="Shimamura S."/>
            <person name="Takaki Y."/>
            <person name="Nagai Y."/>
            <person name="Toyoda A."/>
            <person name="Suzuki Y."/>
            <person name="Arimoto A."/>
            <person name="Ishii H."/>
            <person name="Satoh N."/>
            <person name="Nishiyama T."/>
            <person name="Hasebe M."/>
            <person name="Maruyama T."/>
            <person name="Minagawa J."/>
            <person name="Obokata J."/>
            <person name="Shigenobu S."/>
        </authorList>
    </citation>
    <scope>NUCLEOTIDE SEQUENCE [LARGE SCALE GENOMIC DNA]</scope>
</reference>
<protein>
    <submittedName>
        <fullName evidence="17">Cub and sushi domain-containing protein 1</fullName>
    </submittedName>
</protein>
<dbReference type="Gene3D" id="2.60.120.290">
    <property type="entry name" value="Spermadhesin, CUB domain"/>
    <property type="match status" value="2"/>
</dbReference>
<comment type="caution">
    <text evidence="10">Lacks conserved residue(s) required for the propagation of feature annotation.</text>
</comment>
<keyword evidence="5" id="KW-0732">Signal</keyword>
<accession>A0AAV3Y769</accession>
<dbReference type="Pfam" id="PF07645">
    <property type="entry name" value="EGF_CA"/>
    <property type="match status" value="2"/>
</dbReference>
<dbReference type="SMART" id="SM00032">
    <property type="entry name" value="CCP"/>
    <property type="match status" value="8"/>
</dbReference>
<evidence type="ECO:0000256" key="2">
    <source>
        <dbReference type="ARBA" id="ARBA00022525"/>
    </source>
</evidence>
<evidence type="ECO:0000256" key="8">
    <source>
        <dbReference type="ARBA" id="ARBA00023157"/>
    </source>
</evidence>
<dbReference type="CDD" id="cd00112">
    <property type="entry name" value="LDLa"/>
    <property type="match status" value="1"/>
</dbReference>
<name>A0AAV3Y769_9GAST</name>
<evidence type="ECO:0000256" key="9">
    <source>
        <dbReference type="ARBA" id="ARBA00023180"/>
    </source>
</evidence>
<feature type="domain" description="CUB" evidence="14">
    <location>
        <begin position="348"/>
        <end position="461"/>
    </location>
</feature>
<dbReference type="Pfam" id="PF00084">
    <property type="entry name" value="Sushi"/>
    <property type="match status" value="7"/>
</dbReference>
<comment type="caution">
    <text evidence="17">The sequence shown here is derived from an EMBL/GenBank/DDBJ whole genome shotgun (WGS) entry which is preliminary data.</text>
</comment>
<dbReference type="CDD" id="cd00054">
    <property type="entry name" value="EGF_CA"/>
    <property type="match status" value="2"/>
</dbReference>
<keyword evidence="12" id="KW-0768">Sushi</keyword>
<dbReference type="Pfam" id="PF00057">
    <property type="entry name" value="Ldl_recept_a"/>
    <property type="match status" value="1"/>
</dbReference>
<proteinExistence type="predicted"/>
<dbReference type="InterPro" id="IPR049883">
    <property type="entry name" value="NOTCH1_EGF-like"/>
</dbReference>
<feature type="domain" description="Sushi" evidence="16">
    <location>
        <begin position="637"/>
        <end position="695"/>
    </location>
</feature>
<feature type="domain" description="EGF-like" evidence="15">
    <location>
        <begin position="695"/>
        <end position="736"/>
    </location>
</feature>
<dbReference type="InterPro" id="IPR035976">
    <property type="entry name" value="Sushi/SCR/CCP_sf"/>
</dbReference>
<evidence type="ECO:0000256" key="13">
    <source>
        <dbReference type="SAM" id="MobiDB-lite"/>
    </source>
</evidence>
<keyword evidence="8 12" id="KW-1015">Disulfide bond</keyword>
<dbReference type="Proteomes" id="UP000735302">
    <property type="component" value="Unassembled WGS sequence"/>
</dbReference>
<dbReference type="PANTHER" id="PTHR45656">
    <property type="entry name" value="PROTEIN CBR-CLEC-78"/>
    <property type="match status" value="1"/>
</dbReference>
<evidence type="ECO:0000256" key="11">
    <source>
        <dbReference type="PROSITE-ProRule" id="PRU00124"/>
    </source>
</evidence>
<dbReference type="PROSITE" id="PS00010">
    <property type="entry name" value="ASX_HYDROXYL"/>
    <property type="match status" value="1"/>
</dbReference>
<evidence type="ECO:0000256" key="6">
    <source>
        <dbReference type="ARBA" id="ARBA00022737"/>
    </source>
</evidence>